<gene>
    <name evidence="1" type="ORF">GCM10022254_23350</name>
</gene>
<dbReference type="EMBL" id="BAABAS010000005">
    <property type="protein sequence ID" value="GAA4229884.1"/>
    <property type="molecule type" value="Genomic_DNA"/>
</dbReference>
<evidence type="ECO:0000313" key="2">
    <source>
        <dbReference type="Proteomes" id="UP001501710"/>
    </source>
</evidence>
<reference evidence="2" key="1">
    <citation type="journal article" date="2019" name="Int. J. Syst. Evol. Microbiol.">
        <title>The Global Catalogue of Microorganisms (GCM) 10K type strain sequencing project: providing services to taxonomists for standard genome sequencing and annotation.</title>
        <authorList>
            <consortium name="The Broad Institute Genomics Platform"/>
            <consortium name="The Broad Institute Genome Sequencing Center for Infectious Disease"/>
            <person name="Wu L."/>
            <person name="Ma J."/>
        </authorList>
    </citation>
    <scope>NUCLEOTIDE SEQUENCE [LARGE SCALE GENOMIC DNA]</scope>
    <source>
        <strain evidence="2">JCM 17440</strain>
    </source>
</reference>
<accession>A0ABP8BY95</accession>
<sequence>MILTLAITALALLTGFAAWVLILLIGMAITNADYTGKHR</sequence>
<name>A0ABP8BY95_9ACTN</name>
<proteinExistence type="predicted"/>
<dbReference type="Proteomes" id="UP001501710">
    <property type="component" value="Unassembled WGS sequence"/>
</dbReference>
<keyword evidence="2" id="KW-1185">Reference proteome</keyword>
<comment type="caution">
    <text evidence="1">The sequence shown here is derived from an EMBL/GenBank/DDBJ whole genome shotgun (WGS) entry which is preliminary data.</text>
</comment>
<evidence type="ECO:0000313" key="1">
    <source>
        <dbReference type="EMBL" id="GAA4229884.1"/>
    </source>
</evidence>
<protein>
    <submittedName>
        <fullName evidence="1">Uncharacterized protein</fullName>
    </submittedName>
</protein>
<organism evidence="1 2">
    <name type="scientific">Actinomadura meridiana</name>
    <dbReference type="NCBI Taxonomy" id="559626"/>
    <lineage>
        <taxon>Bacteria</taxon>
        <taxon>Bacillati</taxon>
        <taxon>Actinomycetota</taxon>
        <taxon>Actinomycetes</taxon>
        <taxon>Streptosporangiales</taxon>
        <taxon>Thermomonosporaceae</taxon>
        <taxon>Actinomadura</taxon>
    </lineage>
</organism>